<evidence type="ECO:0000259" key="14">
    <source>
        <dbReference type="Pfam" id="PF20260"/>
    </source>
</evidence>
<organism evidence="15 16">
    <name type="scientific">Hyphococcus aureus</name>
    <dbReference type="NCBI Taxonomy" id="2666033"/>
    <lineage>
        <taxon>Bacteria</taxon>
        <taxon>Pseudomonadati</taxon>
        <taxon>Pseudomonadota</taxon>
        <taxon>Alphaproteobacteria</taxon>
        <taxon>Parvularculales</taxon>
        <taxon>Parvularculaceae</taxon>
        <taxon>Hyphococcus</taxon>
    </lineage>
</organism>
<dbReference type="InterPro" id="IPR029026">
    <property type="entry name" value="tRNA_m1G_MTases_N"/>
</dbReference>
<dbReference type="EMBL" id="JBHPON010000001">
    <property type="protein sequence ID" value="MFC6035214.1"/>
    <property type="molecule type" value="Genomic_DNA"/>
</dbReference>
<dbReference type="GO" id="GO:0032259">
    <property type="term" value="P:methylation"/>
    <property type="evidence" value="ECO:0007669"/>
    <property type="project" value="UniProtKB-KW"/>
</dbReference>
<proteinExistence type="inferred from homology"/>
<sequence length="256" mass="28000">MIPRLYIDGPLHPGLPAPLSAEQVHYLKNVLRRAEGDEVRLFNGKDGEFAAKIIEFRKKAGAAQVGEKTRDQEPEPDLTLCFAPVKRGPLETIVQKAVEVGAARLQPVLTERTVAPKLNIDRLQAIATEAAEQCGRLTIPSVGEPIKFAKLLDEWPEDRRLLFCDEAGDDETEEWGGREGRALPVLDALKNADSNADSWSVLTGPEGGFSGSERHELRAKSFVTPATLGPRILRADTAAIAALVLWQAALGDWRKP</sequence>
<evidence type="ECO:0000259" key="13">
    <source>
        <dbReference type="Pfam" id="PF04452"/>
    </source>
</evidence>
<evidence type="ECO:0000313" key="16">
    <source>
        <dbReference type="Proteomes" id="UP001596116"/>
    </source>
</evidence>
<evidence type="ECO:0000256" key="3">
    <source>
        <dbReference type="ARBA" id="ARBA00012328"/>
    </source>
</evidence>
<comment type="subcellular location">
    <subcellularLocation>
        <location evidence="1 12">Cytoplasm</location>
    </subcellularLocation>
</comment>
<comment type="caution">
    <text evidence="15">The sequence shown here is derived from an EMBL/GenBank/DDBJ whole genome shotgun (WGS) entry which is preliminary data.</text>
</comment>
<comment type="function">
    <text evidence="10 12">Specifically methylates the N3 position of the uracil ring of uridine 1498 (m3U1498) in 16S rRNA. Acts on the fully assembled 30S ribosomal subunit.</text>
</comment>
<dbReference type="InterPro" id="IPR015947">
    <property type="entry name" value="PUA-like_sf"/>
</dbReference>
<evidence type="ECO:0000256" key="5">
    <source>
        <dbReference type="ARBA" id="ARBA00022490"/>
    </source>
</evidence>
<dbReference type="RefSeq" id="WP_379879461.1">
    <property type="nucleotide sequence ID" value="NZ_JBHPON010000001.1"/>
</dbReference>
<evidence type="ECO:0000256" key="8">
    <source>
        <dbReference type="ARBA" id="ARBA00022679"/>
    </source>
</evidence>
<comment type="catalytic activity">
    <reaction evidence="11 12">
        <text>uridine(1498) in 16S rRNA + S-adenosyl-L-methionine = N(3)-methyluridine(1498) in 16S rRNA + S-adenosyl-L-homocysteine + H(+)</text>
        <dbReference type="Rhea" id="RHEA:42920"/>
        <dbReference type="Rhea" id="RHEA-COMP:10283"/>
        <dbReference type="Rhea" id="RHEA-COMP:10284"/>
        <dbReference type="ChEBI" id="CHEBI:15378"/>
        <dbReference type="ChEBI" id="CHEBI:57856"/>
        <dbReference type="ChEBI" id="CHEBI:59789"/>
        <dbReference type="ChEBI" id="CHEBI:65315"/>
        <dbReference type="ChEBI" id="CHEBI:74502"/>
        <dbReference type="EC" id="2.1.1.193"/>
    </reaction>
</comment>
<dbReference type="Pfam" id="PF04452">
    <property type="entry name" value="Methyltrans_RNA"/>
    <property type="match status" value="1"/>
</dbReference>
<dbReference type="Gene3D" id="2.40.240.20">
    <property type="entry name" value="Hypothetical PUA domain-like, domain 1"/>
    <property type="match status" value="1"/>
</dbReference>
<dbReference type="NCBIfam" id="NF008696">
    <property type="entry name" value="PRK11713.3-5"/>
    <property type="match status" value="1"/>
</dbReference>
<evidence type="ECO:0000256" key="4">
    <source>
        <dbReference type="ARBA" id="ARBA00013673"/>
    </source>
</evidence>
<dbReference type="InterPro" id="IPR046887">
    <property type="entry name" value="RsmE_PUA-like"/>
</dbReference>
<dbReference type="Proteomes" id="UP001596116">
    <property type="component" value="Unassembled WGS sequence"/>
</dbReference>
<dbReference type="InterPro" id="IPR046886">
    <property type="entry name" value="RsmE_MTase_dom"/>
</dbReference>
<keyword evidence="5 12" id="KW-0963">Cytoplasm</keyword>
<evidence type="ECO:0000256" key="6">
    <source>
        <dbReference type="ARBA" id="ARBA00022552"/>
    </source>
</evidence>
<evidence type="ECO:0000256" key="2">
    <source>
        <dbReference type="ARBA" id="ARBA00005528"/>
    </source>
</evidence>
<dbReference type="PANTHER" id="PTHR30027">
    <property type="entry name" value="RIBOSOMAL RNA SMALL SUBUNIT METHYLTRANSFERASE E"/>
    <property type="match status" value="1"/>
</dbReference>
<evidence type="ECO:0000256" key="11">
    <source>
        <dbReference type="ARBA" id="ARBA00047944"/>
    </source>
</evidence>
<evidence type="ECO:0000256" key="12">
    <source>
        <dbReference type="PIRNR" id="PIRNR015601"/>
    </source>
</evidence>
<name>A0ABW1KTF2_9PROT</name>
<evidence type="ECO:0000256" key="10">
    <source>
        <dbReference type="ARBA" id="ARBA00025699"/>
    </source>
</evidence>
<feature type="domain" description="Ribosomal RNA small subunit methyltransferase E methyltransferase" evidence="13">
    <location>
        <begin position="74"/>
        <end position="246"/>
    </location>
</feature>
<dbReference type="PIRSF" id="PIRSF015601">
    <property type="entry name" value="MTase_slr0722"/>
    <property type="match status" value="1"/>
</dbReference>
<feature type="domain" description="Ribosomal RNA small subunit methyltransferase E PUA-like" evidence="14">
    <location>
        <begin position="19"/>
        <end position="59"/>
    </location>
</feature>
<evidence type="ECO:0000256" key="1">
    <source>
        <dbReference type="ARBA" id="ARBA00004496"/>
    </source>
</evidence>
<dbReference type="Gene3D" id="3.40.1280.10">
    <property type="match status" value="1"/>
</dbReference>
<dbReference type="GO" id="GO:0008168">
    <property type="term" value="F:methyltransferase activity"/>
    <property type="evidence" value="ECO:0007669"/>
    <property type="project" value="UniProtKB-KW"/>
</dbReference>
<keyword evidence="8 12" id="KW-0808">Transferase</keyword>
<dbReference type="InterPro" id="IPR006700">
    <property type="entry name" value="RsmE"/>
</dbReference>
<reference evidence="15 16" key="1">
    <citation type="submission" date="2024-09" db="EMBL/GenBank/DDBJ databases">
        <authorList>
            <person name="Zhang Z.-H."/>
        </authorList>
    </citation>
    <scope>NUCLEOTIDE SEQUENCE [LARGE SCALE GENOMIC DNA]</scope>
    <source>
        <strain evidence="15 16">HHTR114</strain>
    </source>
</reference>
<dbReference type="CDD" id="cd18084">
    <property type="entry name" value="RsmE-like"/>
    <property type="match status" value="1"/>
</dbReference>
<evidence type="ECO:0000313" key="15">
    <source>
        <dbReference type="EMBL" id="MFC6035214.1"/>
    </source>
</evidence>
<comment type="similarity">
    <text evidence="2 12">Belongs to the RNA methyltransferase RsmE family.</text>
</comment>
<dbReference type="InterPro" id="IPR029028">
    <property type="entry name" value="Alpha/beta_knot_MTases"/>
</dbReference>
<keyword evidence="7 12" id="KW-0489">Methyltransferase</keyword>
<dbReference type="PANTHER" id="PTHR30027:SF3">
    <property type="entry name" value="16S RRNA (URACIL(1498)-N(3))-METHYLTRANSFERASE"/>
    <property type="match status" value="1"/>
</dbReference>
<keyword evidence="9 12" id="KW-0949">S-adenosyl-L-methionine</keyword>
<dbReference type="NCBIfam" id="TIGR00046">
    <property type="entry name" value="RsmE family RNA methyltransferase"/>
    <property type="match status" value="1"/>
</dbReference>
<accession>A0ABW1KTF2</accession>
<dbReference type="SUPFAM" id="SSF75217">
    <property type="entry name" value="alpha/beta knot"/>
    <property type="match status" value="1"/>
</dbReference>
<dbReference type="EC" id="2.1.1.193" evidence="3 12"/>
<dbReference type="Pfam" id="PF20260">
    <property type="entry name" value="PUA_4"/>
    <property type="match status" value="1"/>
</dbReference>
<keyword evidence="16" id="KW-1185">Reference proteome</keyword>
<evidence type="ECO:0000256" key="7">
    <source>
        <dbReference type="ARBA" id="ARBA00022603"/>
    </source>
</evidence>
<evidence type="ECO:0000256" key="9">
    <source>
        <dbReference type="ARBA" id="ARBA00022691"/>
    </source>
</evidence>
<gene>
    <name evidence="15" type="ORF">ACFMB1_06635</name>
</gene>
<dbReference type="SUPFAM" id="SSF88697">
    <property type="entry name" value="PUA domain-like"/>
    <property type="match status" value="1"/>
</dbReference>
<protein>
    <recommendedName>
        <fullName evidence="4 12">Ribosomal RNA small subunit methyltransferase E</fullName>
        <ecNumber evidence="3 12">2.1.1.193</ecNumber>
    </recommendedName>
</protein>
<keyword evidence="6 12" id="KW-0698">rRNA processing</keyword>